<dbReference type="Proteomes" id="UP000790787">
    <property type="component" value="Chromosome 2"/>
</dbReference>
<accession>A0AC58SAC2</accession>
<dbReference type="RefSeq" id="XP_075081804.1">
    <property type="nucleotide sequence ID" value="XM_075225703.1"/>
</dbReference>
<protein>
    <submittedName>
        <fullName evidence="2">Uncharacterized protein LOC142166431</fullName>
    </submittedName>
</protein>
<organism evidence="1 2">
    <name type="scientific">Nicotiana tabacum</name>
    <name type="common">Common tobacco</name>
    <dbReference type="NCBI Taxonomy" id="4097"/>
    <lineage>
        <taxon>Eukaryota</taxon>
        <taxon>Viridiplantae</taxon>
        <taxon>Streptophyta</taxon>
        <taxon>Embryophyta</taxon>
        <taxon>Tracheophyta</taxon>
        <taxon>Spermatophyta</taxon>
        <taxon>Magnoliopsida</taxon>
        <taxon>eudicotyledons</taxon>
        <taxon>Gunneridae</taxon>
        <taxon>Pentapetalae</taxon>
        <taxon>asterids</taxon>
        <taxon>lamiids</taxon>
        <taxon>Solanales</taxon>
        <taxon>Solanaceae</taxon>
        <taxon>Nicotianoideae</taxon>
        <taxon>Nicotianeae</taxon>
        <taxon>Nicotiana</taxon>
    </lineage>
</organism>
<evidence type="ECO:0000313" key="2">
    <source>
        <dbReference type="RefSeq" id="XP_075081804.1"/>
    </source>
</evidence>
<proteinExistence type="predicted"/>
<name>A0AC58SAC2_TOBAC</name>
<keyword evidence="1" id="KW-1185">Reference proteome</keyword>
<sequence length="161" mass="18697">MAITIVVGGSTLNIISAYAPQVELNKEVKRHFWEDLDGLVCGIPHTEKLIIKGDLYGCIRTTSRGYDDMYKDEHLVTFQSTMAKIQIDYLLLRKCDTGLCTDCKIILSENLMTQRRLLVMDLEIMRKRKKKVMYDQPRIRWRALTKDKAQELREKGLVMEA</sequence>
<reference evidence="1" key="1">
    <citation type="journal article" date="2014" name="Nat. Commun.">
        <title>The tobacco genome sequence and its comparison with those of tomato and potato.</title>
        <authorList>
            <person name="Sierro N."/>
            <person name="Battey J.N."/>
            <person name="Ouadi S."/>
            <person name="Bakaher N."/>
            <person name="Bovet L."/>
            <person name="Willig A."/>
            <person name="Goepfert S."/>
            <person name="Peitsch M.C."/>
            <person name="Ivanov N.V."/>
        </authorList>
    </citation>
    <scope>NUCLEOTIDE SEQUENCE [LARGE SCALE GENOMIC DNA]</scope>
</reference>
<reference evidence="2" key="2">
    <citation type="submission" date="2025-08" db="UniProtKB">
        <authorList>
            <consortium name="RefSeq"/>
        </authorList>
    </citation>
    <scope>IDENTIFICATION</scope>
    <source>
        <tissue evidence="2">Leaf</tissue>
    </source>
</reference>
<evidence type="ECO:0000313" key="1">
    <source>
        <dbReference type="Proteomes" id="UP000790787"/>
    </source>
</evidence>
<gene>
    <name evidence="2" type="primary">LOC142166431</name>
</gene>